<comment type="caution">
    <text evidence="1">The sequence shown here is derived from an EMBL/GenBank/DDBJ whole genome shotgun (WGS) entry which is preliminary data.</text>
</comment>
<organism evidence="1 2">
    <name type="scientific">Leeia aquatica</name>
    <dbReference type="NCBI Taxonomy" id="2725557"/>
    <lineage>
        <taxon>Bacteria</taxon>
        <taxon>Pseudomonadati</taxon>
        <taxon>Pseudomonadota</taxon>
        <taxon>Betaproteobacteria</taxon>
        <taxon>Neisseriales</taxon>
        <taxon>Leeiaceae</taxon>
        <taxon>Leeia</taxon>
    </lineage>
</organism>
<dbReference type="Proteomes" id="UP000587991">
    <property type="component" value="Unassembled WGS sequence"/>
</dbReference>
<sequence length="87" mass="10398">MSTPTPSQVQERLAALYAAIAEQRLFHLVRTERRDQMVTLHFRRRHSVFCLQRREQDGQVDYIMLHDGERARSTMLREMWQDLQALA</sequence>
<gene>
    <name evidence="1" type="ORF">HF682_08775</name>
</gene>
<name>A0A847S019_9NEIS</name>
<evidence type="ECO:0000313" key="2">
    <source>
        <dbReference type="Proteomes" id="UP000587991"/>
    </source>
</evidence>
<evidence type="ECO:0000313" key="1">
    <source>
        <dbReference type="EMBL" id="NLR75251.1"/>
    </source>
</evidence>
<protein>
    <submittedName>
        <fullName evidence="1">Uncharacterized protein</fullName>
    </submittedName>
</protein>
<accession>A0A847S019</accession>
<dbReference type="RefSeq" id="WP_168876795.1">
    <property type="nucleotide sequence ID" value="NZ_JABAIM010000001.1"/>
</dbReference>
<proteinExistence type="predicted"/>
<reference evidence="1 2" key="1">
    <citation type="submission" date="2020-04" db="EMBL/GenBank/DDBJ databases">
        <title>Draft genome of Leeia sp. IMCC25680.</title>
        <authorList>
            <person name="Song J."/>
            <person name="Cho J.-C."/>
        </authorList>
    </citation>
    <scope>NUCLEOTIDE SEQUENCE [LARGE SCALE GENOMIC DNA]</scope>
    <source>
        <strain evidence="1 2">IMCC25680</strain>
    </source>
</reference>
<dbReference type="EMBL" id="JABAIM010000001">
    <property type="protein sequence ID" value="NLR75251.1"/>
    <property type="molecule type" value="Genomic_DNA"/>
</dbReference>
<dbReference type="AlphaFoldDB" id="A0A847S019"/>
<keyword evidence="2" id="KW-1185">Reference proteome</keyword>